<feature type="transmembrane region" description="Helical" evidence="2">
    <location>
        <begin position="15"/>
        <end position="37"/>
    </location>
</feature>
<keyword evidence="2" id="KW-1133">Transmembrane helix</keyword>
<dbReference type="InterPro" id="IPR045584">
    <property type="entry name" value="Pilin-like"/>
</dbReference>
<keyword evidence="2" id="KW-0812">Transmembrane</keyword>
<organism evidence="3 4">
    <name type="scientific">Desulfolutivibrio sulfodismutans</name>
    <dbReference type="NCBI Taxonomy" id="63561"/>
    <lineage>
        <taxon>Bacteria</taxon>
        <taxon>Pseudomonadati</taxon>
        <taxon>Thermodesulfobacteriota</taxon>
        <taxon>Desulfovibrionia</taxon>
        <taxon>Desulfovibrionales</taxon>
        <taxon>Desulfovibrionaceae</taxon>
        <taxon>Desulfolutivibrio</taxon>
    </lineage>
</organism>
<comment type="caution">
    <text evidence="3">The sequence shown here is derived from an EMBL/GenBank/DDBJ whole genome shotgun (WGS) entry which is preliminary data.</text>
</comment>
<dbReference type="Proteomes" id="UP000469724">
    <property type="component" value="Unassembled WGS sequence"/>
</dbReference>
<name>A0A7K3NQS7_9BACT</name>
<evidence type="ECO:0000313" key="4">
    <source>
        <dbReference type="Proteomes" id="UP000469724"/>
    </source>
</evidence>
<feature type="compositionally biased region" description="Basic and acidic residues" evidence="1">
    <location>
        <begin position="100"/>
        <end position="113"/>
    </location>
</feature>
<dbReference type="RefSeq" id="WP_163303610.1">
    <property type="nucleotide sequence ID" value="NZ_JAAGRQ010000111.1"/>
</dbReference>
<reference evidence="3 4" key="1">
    <citation type="submission" date="2020-02" db="EMBL/GenBank/DDBJ databases">
        <title>Comparative genomics of sulfur disproportionating microorganisms.</title>
        <authorList>
            <person name="Ward L.M."/>
            <person name="Bertran E."/>
            <person name="Johnston D.T."/>
        </authorList>
    </citation>
    <scope>NUCLEOTIDE SEQUENCE [LARGE SCALE GENOMIC DNA]</scope>
    <source>
        <strain evidence="3 4">DSM 3696</strain>
    </source>
</reference>
<feature type="region of interest" description="Disordered" evidence="1">
    <location>
        <begin position="88"/>
        <end position="113"/>
    </location>
</feature>
<evidence type="ECO:0000256" key="2">
    <source>
        <dbReference type="SAM" id="Phobius"/>
    </source>
</evidence>
<accession>A0A7K3NQS7</accession>
<gene>
    <name evidence="3" type="ORF">G3N56_17530</name>
</gene>
<dbReference type="AlphaFoldDB" id="A0A7K3NQS7"/>
<keyword evidence="2" id="KW-0472">Membrane</keyword>
<protein>
    <submittedName>
        <fullName evidence="3">Prepilin-type N-terminal cleavage/methylation domain-containing protein</fullName>
    </submittedName>
</protein>
<sequence>MNNPPAPGFTLAETLVVLLIMSAMAAMVLPGIAPLLGGEDFRTAAGRLSEAFARARLDAVIDGTRRRVVLDLDEGRFWVDHVPRTASGVDVPDTTADAQDASRRDPSLPDPVKRALPDDLRLIEVSVFGGDPVTTGRVSVRVLPLGLSEPCSLVLADKSETERRLDVPATGAPSWRDATGDATVERAAP</sequence>
<evidence type="ECO:0000313" key="3">
    <source>
        <dbReference type="EMBL" id="NDY58538.1"/>
    </source>
</evidence>
<dbReference type="SUPFAM" id="SSF54523">
    <property type="entry name" value="Pili subunits"/>
    <property type="match status" value="1"/>
</dbReference>
<dbReference type="EMBL" id="JAAGRQ010000111">
    <property type="protein sequence ID" value="NDY58538.1"/>
    <property type="molecule type" value="Genomic_DNA"/>
</dbReference>
<dbReference type="NCBIfam" id="TIGR02532">
    <property type="entry name" value="IV_pilin_GFxxxE"/>
    <property type="match status" value="1"/>
</dbReference>
<evidence type="ECO:0000256" key="1">
    <source>
        <dbReference type="SAM" id="MobiDB-lite"/>
    </source>
</evidence>
<feature type="region of interest" description="Disordered" evidence="1">
    <location>
        <begin position="162"/>
        <end position="189"/>
    </location>
</feature>
<keyword evidence="4" id="KW-1185">Reference proteome</keyword>
<proteinExistence type="predicted"/>
<dbReference type="InterPro" id="IPR012902">
    <property type="entry name" value="N_methyl_site"/>
</dbReference>